<dbReference type="AlphaFoldDB" id="A0AAV1UFZ2"/>
<comment type="caution">
    <text evidence="1">The sequence shown here is derived from an EMBL/GenBank/DDBJ whole genome shotgun (WGS) entry which is preliminary data.</text>
</comment>
<evidence type="ECO:0000313" key="2">
    <source>
        <dbReference type="Proteomes" id="UP001162060"/>
    </source>
</evidence>
<name>A0AAV1UFZ2_9STRA</name>
<reference evidence="1" key="1">
    <citation type="submission" date="2024-01" db="EMBL/GenBank/DDBJ databases">
        <authorList>
            <person name="Webb A."/>
        </authorList>
    </citation>
    <scope>NUCLEOTIDE SEQUENCE</scope>
    <source>
        <strain evidence="1">Pm1</strain>
    </source>
</reference>
<dbReference type="EMBL" id="CAKLBY020000193">
    <property type="protein sequence ID" value="CAK7933161.1"/>
    <property type="molecule type" value="Genomic_DNA"/>
</dbReference>
<accession>A0AAV1UFZ2</accession>
<sequence length="72" mass="8347">MRQLRIRDPMDLNEFIYCTADTDTEVKALIAKDLLSEVAEKEFLLTTQESKDFKDLELTREGVTNTHTDIRA</sequence>
<gene>
    <name evidence="1" type="ORF">PM001_LOCUS18311</name>
</gene>
<organism evidence="1 2">
    <name type="scientific">Peronospora matthiolae</name>
    <dbReference type="NCBI Taxonomy" id="2874970"/>
    <lineage>
        <taxon>Eukaryota</taxon>
        <taxon>Sar</taxon>
        <taxon>Stramenopiles</taxon>
        <taxon>Oomycota</taxon>
        <taxon>Peronosporomycetes</taxon>
        <taxon>Peronosporales</taxon>
        <taxon>Peronosporaceae</taxon>
        <taxon>Peronospora</taxon>
    </lineage>
</organism>
<protein>
    <submittedName>
        <fullName evidence="1">Uncharacterized protein</fullName>
    </submittedName>
</protein>
<evidence type="ECO:0000313" key="1">
    <source>
        <dbReference type="EMBL" id="CAK7933161.1"/>
    </source>
</evidence>
<dbReference type="Proteomes" id="UP001162060">
    <property type="component" value="Unassembled WGS sequence"/>
</dbReference>
<proteinExistence type="predicted"/>